<evidence type="ECO:0000313" key="3">
    <source>
        <dbReference type="EMBL" id="KAJ5174638.1"/>
    </source>
</evidence>
<dbReference type="AlphaFoldDB" id="A0A9W9IBJ5"/>
<reference evidence="3" key="2">
    <citation type="journal article" date="2023" name="IMA Fungus">
        <title>Comparative genomic study of the Penicillium genus elucidates a diverse pangenome and 15 lateral gene transfer events.</title>
        <authorList>
            <person name="Petersen C."/>
            <person name="Sorensen T."/>
            <person name="Nielsen M.R."/>
            <person name="Sondergaard T.E."/>
            <person name="Sorensen J.L."/>
            <person name="Fitzpatrick D.A."/>
            <person name="Frisvad J.C."/>
            <person name="Nielsen K.L."/>
        </authorList>
    </citation>
    <scope>NUCLEOTIDE SEQUENCE</scope>
    <source>
        <strain evidence="3">IBT 26290</strain>
    </source>
</reference>
<feature type="region of interest" description="Disordered" evidence="1">
    <location>
        <begin position="493"/>
        <end position="515"/>
    </location>
</feature>
<protein>
    <submittedName>
        <fullName evidence="3">Uncharacterized protein</fullName>
    </submittedName>
</protein>
<dbReference type="GeneID" id="81421816"/>
<accession>A0A9W9IBJ5</accession>
<dbReference type="EMBL" id="JAPQKN010000001">
    <property type="protein sequence ID" value="KAJ5174638.1"/>
    <property type="molecule type" value="Genomic_DNA"/>
</dbReference>
<keyword evidence="2" id="KW-1133">Transmembrane helix</keyword>
<feature type="compositionally biased region" description="Basic and acidic residues" evidence="1">
    <location>
        <begin position="465"/>
        <end position="475"/>
    </location>
</feature>
<dbReference type="Pfam" id="PF11696">
    <property type="entry name" value="DUF3292"/>
    <property type="match status" value="1"/>
</dbReference>
<evidence type="ECO:0000256" key="2">
    <source>
        <dbReference type="SAM" id="Phobius"/>
    </source>
</evidence>
<comment type="caution">
    <text evidence="3">The sequence shown here is derived from an EMBL/GenBank/DDBJ whole genome shotgun (WGS) entry which is preliminary data.</text>
</comment>
<dbReference type="RefSeq" id="XP_056546246.1">
    <property type="nucleotide sequence ID" value="XM_056682640.1"/>
</dbReference>
<name>A0A9W9IBJ5_9EURO</name>
<dbReference type="InterPro" id="IPR021709">
    <property type="entry name" value="DUF3292"/>
</dbReference>
<evidence type="ECO:0000313" key="4">
    <source>
        <dbReference type="Proteomes" id="UP001149163"/>
    </source>
</evidence>
<organism evidence="3 4">
    <name type="scientific">Penicillium canariense</name>
    <dbReference type="NCBI Taxonomy" id="189055"/>
    <lineage>
        <taxon>Eukaryota</taxon>
        <taxon>Fungi</taxon>
        <taxon>Dikarya</taxon>
        <taxon>Ascomycota</taxon>
        <taxon>Pezizomycotina</taxon>
        <taxon>Eurotiomycetes</taxon>
        <taxon>Eurotiomycetidae</taxon>
        <taxon>Eurotiales</taxon>
        <taxon>Aspergillaceae</taxon>
        <taxon>Penicillium</taxon>
    </lineage>
</organism>
<keyword evidence="2" id="KW-0812">Transmembrane</keyword>
<dbReference type="OrthoDB" id="1708389at2759"/>
<dbReference type="PANTHER" id="PTHR38694">
    <property type="entry name" value="CONSERVED EXPRESSED PROTEIN"/>
    <property type="match status" value="1"/>
</dbReference>
<sequence length="693" mass="75480">MSEKDEAAVLLIPDSKDATEVRVGANSEQTIAPEGPTDSHVLSQVEQEEKGLAQQAGVTSDITDVGWNKPAGDIVAPLVAGLSNEDLWMMIRRFDKQVYNVKAVPEAPLQKLDLTRAHDDEFSPDKLRATIERFYTSVIVKLTSFVKHVARLRSWKEPRRTALFCTVYFVAWILDFVAPTCLVALIALVIYPPCRPIMFPPAPIALVNKDTGGIQKPEAGVLGSHDSITGAPQNFKGEAAEQEASNLIASVASVAVGSAAGKHDQGVPEDAPLEGTVPDAMDIVSNTADAQSNAHGRVPLDSHDKTQQPMKQKVMDTANMLMEIISDITDTFEKFENALSATPPFPQLKPRLRLSAVLVPACLVSAWISSYILIKGAGLAFGFAFFGDPIIRRALAILNRDFPRWQKIFELQKSVLNSDAESFKTLADIVYSSLLRGIPTNAQLTLTLLRIGEANASPLPPPPTSRDKAPSRPASLHHEELTLGASSVEIDQAASAESTNQPQVSNPSPEKTQKKTWGAAIVGFFRGTTATGVESKRGLDRMRAAIGSRHAKNRVGVLRSKGRTSTPIGPVEFDARHDGKRGAAIIDSTQEPPVLYFTTDIPQNGDLQLEHRKNGSVHFTMPVTDIREMRKLGGMGWKGKLVVGWAFGGKEVVDGLLIVGKDPRQSYQLTAMRMRNQLFNRLIAIDGQVWETF</sequence>
<reference evidence="3" key="1">
    <citation type="submission" date="2022-11" db="EMBL/GenBank/DDBJ databases">
        <authorList>
            <person name="Petersen C."/>
        </authorList>
    </citation>
    <scope>NUCLEOTIDE SEQUENCE</scope>
    <source>
        <strain evidence="3">IBT 26290</strain>
    </source>
</reference>
<feature type="region of interest" description="Disordered" evidence="1">
    <location>
        <begin position="455"/>
        <end position="475"/>
    </location>
</feature>
<gene>
    <name evidence="3" type="ORF">N7482_000515</name>
</gene>
<dbReference type="Proteomes" id="UP001149163">
    <property type="component" value="Unassembled WGS sequence"/>
</dbReference>
<keyword evidence="4" id="KW-1185">Reference proteome</keyword>
<proteinExistence type="predicted"/>
<dbReference type="PANTHER" id="PTHR38694:SF1">
    <property type="entry name" value="PEROXIN DOMAIN-CONTAINING PROTEIN"/>
    <property type="match status" value="1"/>
</dbReference>
<feature type="transmembrane region" description="Helical" evidence="2">
    <location>
        <begin position="161"/>
        <end position="191"/>
    </location>
</feature>
<evidence type="ECO:0000256" key="1">
    <source>
        <dbReference type="SAM" id="MobiDB-lite"/>
    </source>
</evidence>
<feature type="compositionally biased region" description="Polar residues" evidence="1">
    <location>
        <begin position="495"/>
        <end position="510"/>
    </location>
</feature>
<keyword evidence="2" id="KW-0472">Membrane</keyword>